<evidence type="ECO:0000313" key="1">
    <source>
        <dbReference type="EMBL" id="SEV86435.1"/>
    </source>
</evidence>
<dbReference type="STRING" id="1267423.SAMN05216290_0308"/>
<gene>
    <name evidence="1" type="ORF">SAMN05216290_0308</name>
</gene>
<name>A0A1I0MD62_9BACT</name>
<sequence length="219" mass="25646">MLKDIKDNGIMKSYSEDSYPKKRPAGFWERLLCRDCEEKLQKLEDYAAHVLYGSKKFAPINCQSLVSKDGITYKECFNIHYTKFKVFLLSLIWRMSITTEDFFKEVDLGIHEEAMRMIILNFDTLSSDKYPVLIMDIGSQNKIIKGTMESPRRHRKSYKTYYSLKLSGFMYIFYITKDSIDESFLPLCINETEKLTIVNSSGYTTTKFLKELKKASDKL</sequence>
<accession>A0A1I0MD62</accession>
<protein>
    <submittedName>
        <fullName evidence="1">Uncharacterized protein</fullName>
    </submittedName>
</protein>
<evidence type="ECO:0000313" key="2">
    <source>
        <dbReference type="Proteomes" id="UP000199437"/>
    </source>
</evidence>
<dbReference type="EMBL" id="FOIR01000001">
    <property type="protein sequence ID" value="SEV86435.1"/>
    <property type="molecule type" value="Genomic_DNA"/>
</dbReference>
<reference evidence="2" key="1">
    <citation type="submission" date="2016-10" db="EMBL/GenBank/DDBJ databases">
        <authorList>
            <person name="Varghese N."/>
            <person name="Submissions S."/>
        </authorList>
    </citation>
    <scope>NUCLEOTIDE SEQUENCE [LARGE SCALE GENOMIC DNA]</scope>
    <source>
        <strain evidence="2">CGMCC 1.12402</strain>
    </source>
</reference>
<organism evidence="1 2">
    <name type="scientific">Roseivirga pacifica</name>
    <dbReference type="NCBI Taxonomy" id="1267423"/>
    <lineage>
        <taxon>Bacteria</taxon>
        <taxon>Pseudomonadati</taxon>
        <taxon>Bacteroidota</taxon>
        <taxon>Cytophagia</taxon>
        <taxon>Cytophagales</taxon>
        <taxon>Roseivirgaceae</taxon>
        <taxon>Roseivirga</taxon>
    </lineage>
</organism>
<dbReference type="Proteomes" id="UP000199437">
    <property type="component" value="Unassembled WGS sequence"/>
</dbReference>
<dbReference type="RefSeq" id="WP_090256633.1">
    <property type="nucleotide sequence ID" value="NZ_FOIR01000001.1"/>
</dbReference>
<keyword evidence="2" id="KW-1185">Reference proteome</keyword>
<proteinExistence type="predicted"/>
<dbReference type="AlphaFoldDB" id="A0A1I0MD62"/>
<dbReference type="GeneID" id="99985071"/>
<dbReference type="OrthoDB" id="5518417at2"/>